<evidence type="ECO:0000313" key="2">
    <source>
        <dbReference type="EMBL" id="VBB16994.1"/>
    </source>
</evidence>
<reference evidence="2 3" key="1">
    <citation type="submission" date="2017-11" db="EMBL/GenBank/DDBJ databases">
        <authorList>
            <person name="Seth-Smith MB H."/>
        </authorList>
    </citation>
    <scope>NUCLEOTIDE SEQUENCE [LARGE SCALE GENOMIC DNA]</scope>
    <source>
        <strain evidence="2">E</strain>
    </source>
</reference>
<evidence type="ECO:0000313" key="3">
    <source>
        <dbReference type="Proteomes" id="UP000268684"/>
    </source>
</evidence>
<protein>
    <submittedName>
        <fullName evidence="2">Mandelamide hydrolase,indole acetimide hydrolase,Allophanate hydrolase subunit 2,aspartyl/glutamyl-tRNA(Asn/Gln) amidotransferase, A subunit,Amidase</fullName>
    </submittedName>
</protein>
<sequence>MDTLSARGCTTAAAARSTAEVASFQAAPAVSPRDAALLGLGAAEAVAAMQRGDFTAERYATTLLEQVDRWSALNAFRTLDRDAVLQAARSADAHRSRGGVLGRLHGLPIPVKDSVNTRTLPTSNGTLSLTGFRPSADAGVIGLLDEEGAIVMGKTNLHELSFGWTSNNETFGAVRNPYDFARSPGGSSGGSAAAVSAGMAPLAVAEDTWGSIRLPASFCGLAGFRPSCGRYPDDGIMPLSRRFDQVGPLARCVDDLVLFDQIAARDARPIEPRATNGIRIAMPAAFWADLDPEVERVARRALGRLRESGISVVEIAASLNDVARAPGVVGTIVAYELRSSVADFLRRHETGVSFDDLYSALASNTKNLMDSMILPPRAPSREAYEAALRERSTIASIVAARMRMHRVHALAFPVATVRAPWIGEETEVTIDGGRTVDAFDALGRNVALGSCVGMASIVLPAGLAGDGMPVGIEFAGLPGGDRDMLALGLALERILGGAEPPVARS</sequence>
<feature type="domain" description="Amidase" evidence="1">
    <location>
        <begin position="71"/>
        <end position="484"/>
    </location>
</feature>
<dbReference type="Pfam" id="PF01425">
    <property type="entry name" value="Amidase"/>
    <property type="match status" value="1"/>
</dbReference>
<organism evidence="2 3">
    <name type="scientific">Burkholderia stabilis</name>
    <dbReference type="NCBI Taxonomy" id="95485"/>
    <lineage>
        <taxon>Bacteria</taxon>
        <taxon>Pseudomonadati</taxon>
        <taxon>Pseudomonadota</taxon>
        <taxon>Betaproteobacteria</taxon>
        <taxon>Burkholderiales</taxon>
        <taxon>Burkholderiaceae</taxon>
        <taxon>Burkholderia</taxon>
        <taxon>Burkholderia cepacia complex</taxon>
    </lineage>
</organism>
<dbReference type="PANTHER" id="PTHR11895">
    <property type="entry name" value="TRANSAMIDASE"/>
    <property type="match status" value="1"/>
</dbReference>
<dbReference type="GeneID" id="71059605"/>
<dbReference type="Proteomes" id="UP000268684">
    <property type="component" value="Chromosome III"/>
</dbReference>
<dbReference type="AlphaFoldDB" id="A0AAJ5NFF0"/>
<dbReference type="InterPro" id="IPR023631">
    <property type="entry name" value="Amidase_dom"/>
</dbReference>
<keyword evidence="2" id="KW-0378">Hydrolase</keyword>
<dbReference type="SUPFAM" id="SSF75304">
    <property type="entry name" value="Amidase signature (AS) enzymes"/>
    <property type="match status" value="1"/>
</dbReference>
<keyword evidence="3" id="KW-1185">Reference proteome</keyword>
<name>A0AAJ5NFF0_9BURK</name>
<dbReference type="InterPro" id="IPR036928">
    <property type="entry name" value="AS_sf"/>
</dbReference>
<gene>
    <name evidence="2" type="ORF">BSTAB16_7209</name>
</gene>
<dbReference type="PANTHER" id="PTHR11895:SF151">
    <property type="entry name" value="GLUTAMYL-TRNA(GLN) AMIDOTRANSFERASE SUBUNIT A"/>
    <property type="match status" value="1"/>
</dbReference>
<evidence type="ECO:0000259" key="1">
    <source>
        <dbReference type="Pfam" id="PF01425"/>
    </source>
</evidence>
<accession>A0AAJ5NFF0</accession>
<dbReference type="GO" id="GO:0016787">
    <property type="term" value="F:hydrolase activity"/>
    <property type="evidence" value="ECO:0007669"/>
    <property type="project" value="UniProtKB-KW"/>
</dbReference>
<dbReference type="Gene3D" id="3.90.1300.10">
    <property type="entry name" value="Amidase signature (AS) domain"/>
    <property type="match status" value="1"/>
</dbReference>
<dbReference type="RefSeq" id="WP_122173480.1">
    <property type="nucleotide sequence ID" value="NZ_LR025744.1"/>
</dbReference>
<proteinExistence type="predicted"/>
<dbReference type="EMBL" id="LR025744">
    <property type="protein sequence ID" value="VBB16994.1"/>
    <property type="molecule type" value="Genomic_DNA"/>
</dbReference>
<dbReference type="InterPro" id="IPR000120">
    <property type="entry name" value="Amidase"/>
</dbReference>